<accession>A0ABR4CKP0</accession>
<evidence type="ECO:0000313" key="2">
    <source>
        <dbReference type="EMBL" id="KAL2070056.1"/>
    </source>
</evidence>
<organism evidence="2 3">
    <name type="scientific">Oculimacula yallundae</name>
    <dbReference type="NCBI Taxonomy" id="86028"/>
    <lineage>
        <taxon>Eukaryota</taxon>
        <taxon>Fungi</taxon>
        <taxon>Dikarya</taxon>
        <taxon>Ascomycota</taxon>
        <taxon>Pezizomycotina</taxon>
        <taxon>Leotiomycetes</taxon>
        <taxon>Helotiales</taxon>
        <taxon>Ploettnerulaceae</taxon>
        <taxon>Oculimacula</taxon>
    </lineage>
</organism>
<gene>
    <name evidence="2" type="ORF">VTL71DRAFT_14736</name>
</gene>
<protein>
    <submittedName>
        <fullName evidence="2">Uncharacterized protein</fullName>
    </submittedName>
</protein>
<reference evidence="2 3" key="1">
    <citation type="journal article" date="2024" name="Commun. Biol.">
        <title>Comparative genomic analysis of thermophilic fungi reveals convergent evolutionary adaptations and gene losses.</title>
        <authorList>
            <person name="Steindorff A.S."/>
            <person name="Aguilar-Pontes M.V."/>
            <person name="Robinson A.J."/>
            <person name="Andreopoulos B."/>
            <person name="LaButti K."/>
            <person name="Kuo A."/>
            <person name="Mondo S."/>
            <person name="Riley R."/>
            <person name="Otillar R."/>
            <person name="Haridas S."/>
            <person name="Lipzen A."/>
            <person name="Grimwood J."/>
            <person name="Schmutz J."/>
            <person name="Clum A."/>
            <person name="Reid I.D."/>
            <person name="Moisan M.C."/>
            <person name="Butler G."/>
            <person name="Nguyen T.T.M."/>
            <person name="Dewar K."/>
            <person name="Conant G."/>
            <person name="Drula E."/>
            <person name="Henrissat B."/>
            <person name="Hansel C."/>
            <person name="Singer S."/>
            <person name="Hutchinson M.I."/>
            <person name="de Vries R.P."/>
            <person name="Natvig D.O."/>
            <person name="Powell A.J."/>
            <person name="Tsang A."/>
            <person name="Grigoriev I.V."/>
        </authorList>
    </citation>
    <scope>NUCLEOTIDE SEQUENCE [LARGE SCALE GENOMIC DNA]</scope>
    <source>
        <strain evidence="2 3">CBS 494.80</strain>
    </source>
</reference>
<evidence type="ECO:0000313" key="3">
    <source>
        <dbReference type="Proteomes" id="UP001595075"/>
    </source>
</evidence>
<comment type="caution">
    <text evidence="2">The sequence shown here is derived from an EMBL/GenBank/DDBJ whole genome shotgun (WGS) entry which is preliminary data.</text>
</comment>
<dbReference type="Proteomes" id="UP001595075">
    <property type="component" value="Unassembled WGS sequence"/>
</dbReference>
<keyword evidence="3" id="KW-1185">Reference proteome</keyword>
<feature type="compositionally biased region" description="Low complexity" evidence="1">
    <location>
        <begin position="31"/>
        <end position="43"/>
    </location>
</feature>
<name>A0ABR4CKP0_9HELO</name>
<evidence type="ECO:0000256" key="1">
    <source>
        <dbReference type="SAM" id="MobiDB-lite"/>
    </source>
</evidence>
<feature type="region of interest" description="Disordered" evidence="1">
    <location>
        <begin position="1"/>
        <end position="54"/>
    </location>
</feature>
<proteinExistence type="predicted"/>
<sequence length="105" mass="10835">MASSPSSTCGNDGSAESTTRQSDNGTSGVNPSTSTPPSSITSSCTRKDNSNLPIERVAAFTNNPSNPNPVYTHTSSKATIDNHICAATNTIEDFDAAMGRHGSVE</sequence>
<dbReference type="EMBL" id="JAZHXI010000007">
    <property type="protein sequence ID" value="KAL2070056.1"/>
    <property type="molecule type" value="Genomic_DNA"/>
</dbReference>
<feature type="compositionally biased region" description="Polar residues" evidence="1">
    <location>
        <begin position="1"/>
        <end position="30"/>
    </location>
</feature>